<organism evidence="2 3">
    <name type="scientific">Medusavirus stheno T3</name>
    <dbReference type="NCBI Taxonomy" id="3069717"/>
    <lineage>
        <taxon>Viruses</taxon>
        <taxon>Varidnaviria</taxon>
        <taxon>Bamfordvirae</taxon>
        <taxon>Nucleocytoviricota</taxon>
        <taxon>Megaviricetes</taxon>
        <taxon>Mamonoviridae</taxon>
        <taxon>Medusavirus</taxon>
        <taxon>Medusavirus sthenus</taxon>
    </lineage>
</organism>
<dbReference type="SMART" id="SM00526">
    <property type="entry name" value="H15"/>
    <property type="match status" value="1"/>
</dbReference>
<accession>A0A7S7YFS7</accession>
<dbReference type="GO" id="GO:0003677">
    <property type="term" value="F:DNA binding"/>
    <property type="evidence" value="ECO:0007669"/>
    <property type="project" value="InterPro"/>
</dbReference>
<evidence type="ECO:0000313" key="3">
    <source>
        <dbReference type="Proteomes" id="UP001162098"/>
    </source>
</evidence>
<proteinExistence type="predicted"/>
<keyword evidence="3" id="KW-1185">Reference proteome</keyword>
<protein>
    <submittedName>
        <fullName evidence="2">Linker histone H1</fullName>
    </submittedName>
</protein>
<dbReference type="SUPFAM" id="SSF46785">
    <property type="entry name" value="Winged helix' DNA-binding domain"/>
    <property type="match status" value="1"/>
</dbReference>
<reference evidence="2 3" key="1">
    <citation type="submission" date="2020-09" db="EMBL/GenBank/DDBJ databases">
        <authorList>
            <person name="Zhang R."/>
            <person name="Garcia K."/>
            <person name="Ogata H."/>
        </authorList>
    </citation>
    <scope>NUCLEOTIDE SEQUENCE [LARGE SCALE GENOMIC DNA]</scope>
    <source>
        <strain evidence="3">stheno</strain>
    </source>
</reference>
<dbReference type="EMBL" id="MW018138">
    <property type="protein sequence ID" value="QPB44292.1"/>
    <property type="molecule type" value="Genomic_DNA"/>
</dbReference>
<dbReference type="Proteomes" id="UP001162098">
    <property type="component" value="Segment"/>
</dbReference>
<dbReference type="PROSITE" id="PS51504">
    <property type="entry name" value="H15"/>
    <property type="match status" value="1"/>
</dbReference>
<sequence length="172" mass="19397">MPRNSTYGPLVIAALKHLNEPTGSTADAIIECVNRLFHDKISASYKRAVVRAIKKGLENGDLARSGRRYRLLPPGGAIDPPPRELTFEEELIMIGCHGDGMFPDHLARDFVDYMDDDELEEAKKWLMDQGYLKLGSCPDGFEVYKWTSKARKTYCYVPGDEYSEASIDCFLL</sequence>
<feature type="domain" description="H15" evidence="1">
    <location>
        <begin position="3"/>
        <end position="73"/>
    </location>
</feature>
<evidence type="ECO:0000259" key="1">
    <source>
        <dbReference type="PROSITE" id="PS51504"/>
    </source>
</evidence>
<dbReference type="Gene3D" id="1.10.10.10">
    <property type="entry name" value="Winged helix-like DNA-binding domain superfamily/Winged helix DNA-binding domain"/>
    <property type="match status" value="1"/>
</dbReference>
<dbReference type="InterPro" id="IPR005818">
    <property type="entry name" value="Histone_H1/H5_H15"/>
</dbReference>
<evidence type="ECO:0000313" key="2">
    <source>
        <dbReference type="EMBL" id="QPB44292.1"/>
    </source>
</evidence>
<dbReference type="InterPro" id="IPR036388">
    <property type="entry name" value="WH-like_DNA-bd_sf"/>
</dbReference>
<dbReference type="KEGG" id="vg:80543488"/>
<name>A0A7S7YFS7_9VIRU</name>
<dbReference type="InterPro" id="IPR036390">
    <property type="entry name" value="WH_DNA-bd_sf"/>
</dbReference>
<dbReference type="Pfam" id="PF00538">
    <property type="entry name" value="Linker_histone"/>
    <property type="match status" value="1"/>
</dbReference>